<dbReference type="GO" id="GO:0030246">
    <property type="term" value="F:carbohydrate binding"/>
    <property type="evidence" value="ECO:0007669"/>
    <property type="project" value="UniProtKB-KW"/>
</dbReference>
<evidence type="ECO:0000313" key="8">
    <source>
        <dbReference type="Proteomes" id="UP000265140"/>
    </source>
</evidence>
<evidence type="ECO:0000313" key="7">
    <source>
        <dbReference type="Ensembl" id="ENSELUP00000081870.1"/>
    </source>
</evidence>
<dbReference type="CDD" id="cd03590">
    <property type="entry name" value="CLECT_DC-SIGN_like"/>
    <property type="match status" value="1"/>
</dbReference>
<reference evidence="7 8" key="1">
    <citation type="submission" date="2020-02" db="EMBL/GenBank/DDBJ databases">
        <title>Esox lucius (northern pike) genome, fEsoLuc1, primary haplotype.</title>
        <authorList>
            <person name="Myers G."/>
            <person name="Karagic N."/>
            <person name="Meyer A."/>
            <person name="Pippel M."/>
            <person name="Reichard M."/>
            <person name="Winkler S."/>
            <person name="Tracey A."/>
            <person name="Sims Y."/>
            <person name="Howe K."/>
            <person name="Rhie A."/>
            <person name="Formenti G."/>
            <person name="Durbin R."/>
            <person name="Fedrigo O."/>
            <person name="Jarvis E.D."/>
        </authorList>
    </citation>
    <scope>NUCLEOTIDE SEQUENCE [LARGE SCALE GENOMIC DNA]</scope>
</reference>
<feature type="coiled-coil region" evidence="3">
    <location>
        <begin position="138"/>
        <end position="304"/>
    </location>
</feature>
<evidence type="ECO:0000256" key="1">
    <source>
        <dbReference type="ARBA" id="ARBA00022734"/>
    </source>
</evidence>
<keyword evidence="1" id="KW-0430">Lectin</keyword>
<dbReference type="PROSITE" id="PS00615">
    <property type="entry name" value="C_TYPE_LECTIN_1"/>
    <property type="match status" value="1"/>
</dbReference>
<dbReference type="Pfam" id="PF00059">
    <property type="entry name" value="Lectin_C"/>
    <property type="match status" value="1"/>
</dbReference>
<feature type="region of interest" description="Disordered" evidence="4">
    <location>
        <begin position="1"/>
        <end position="25"/>
    </location>
</feature>
<dbReference type="Ensembl" id="ENSELUT00000091924.1">
    <property type="protein sequence ID" value="ENSELUP00000081870.1"/>
    <property type="gene ID" value="ENSELUG00000012031.3"/>
</dbReference>
<evidence type="ECO:0000256" key="2">
    <source>
        <dbReference type="ARBA" id="ARBA00023157"/>
    </source>
</evidence>
<dbReference type="AlphaFoldDB" id="A0AAY5K148"/>
<dbReference type="Gene3D" id="1.20.5.400">
    <property type="match status" value="4"/>
</dbReference>
<dbReference type="InterPro" id="IPR018378">
    <property type="entry name" value="C-type_lectin_CS"/>
</dbReference>
<keyword evidence="5" id="KW-1133">Transmembrane helix</keyword>
<reference evidence="7" key="3">
    <citation type="submission" date="2025-09" db="UniProtKB">
        <authorList>
            <consortium name="Ensembl"/>
        </authorList>
    </citation>
    <scope>IDENTIFICATION</scope>
</reference>
<dbReference type="InterPro" id="IPR016186">
    <property type="entry name" value="C-type_lectin-like/link_sf"/>
</dbReference>
<dbReference type="GeneTree" id="ENSGT01020000230338"/>
<reference evidence="7" key="2">
    <citation type="submission" date="2025-08" db="UniProtKB">
        <authorList>
            <consortium name="Ensembl"/>
        </authorList>
    </citation>
    <scope>IDENTIFICATION</scope>
</reference>
<gene>
    <name evidence="7" type="primary">NOSTRIN</name>
</gene>
<dbReference type="Gene3D" id="3.10.100.10">
    <property type="entry name" value="Mannose-Binding Protein A, subunit A"/>
    <property type="match status" value="1"/>
</dbReference>
<accession>A0AAY5K148</accession>
<name>A0AAY5K148_ESOLU</name>
<keyword evidence="2" id="KW-1015">Disulfide bond</keyword>
<keyword evidence="5" id="KW-0812">Transmembrane</keyword>
<dbReference type="PROSITE" id="PS50041">
    <property type="entry name" value="C_TYPE_LECTIN_2"/>
    <property type="match status" value="1"/>
</dbReference>
<dbReference type="InterPro" id="IPR033989">
    <property type="entry name" value="CD209-like_CTLD"/>
</dbReference>
<dbReference type="PANTHER" id="PTHR22803">
    <property type="entry name" value="MANNOSE, PHOSPHOLIPASE, LECTIN RECEPTOR RELATED"/>
    <property type="match status" value="1"/>
</dbReference>
<keyword evidence="5" id="KW-0472">Membrane</keyword>
<sequence>MTSTLQVAEYDGSQDEGSSPKKKRDVWRGVRPLQIAEYDTLKEEKSCTKHFREFQSGVCAPLTGMDSGADERGSYPRWVTSSGIAALILFLLCILLLAGIIGLSVHYNKVISRYNIARSQSSTYIKQTEEKYHFKAGYNNLTKERDQLKLSYNNLTKERDQLKASNNNLTEERDQLKASNNNLTEERDQLKVSYTNLTERDQLEASNKNLTEERDQLKISYIHLTKERDHLKVSYNNLIKERDHLKISYTNLTEESDQVKASYNNLTEERDQLKASYNHLTKERDQLKASYRNLTEERDQLNETLNLWNSGWKKFGSSWYFLSKQKNTWTASREDCLKRGAHLVIINSEAEQRFIYRLGESLSAHIGLHDMNTEGDWEWVDDGPSRKSSTPDITFWNDGEPNNSGGEDCAEIVTKAKNPLKSWNDIPCSKNINWVCEKTPSAF</sequence>
<dbReference type="SUPFAM" id="SSF56436">
    <property type="entry name" value="C-type lectin-like"/>
    <property type="match status" value="1"/>
</dbReference>
<dbReference type="InterPro" id="IPR050111">
    <property type="entry name" value="C-type_lectin/snaclec_domain"/>
</dbReference>
<dbReference type="InterPro" id="IPR001304">
    <property type="entry name" value="C-type_lectin-like"/>
</dbReference>
<organism evidence="7 8">
    <name type="scientific">Esox lucius</name>
    <name type="common">Northern pike</name>
    <dbReference type="NCBI Taxonomy" id="8010"/>
    <lineage>
        <taxon>Eukaryota</taxon>
        <taxon>Metazoa</taxon>
        <taxon>Chordata</taxon>
        <taxon>Craniata</taxon>
        <taxon>Vertebrata</taxon>
        <taxon>Euteleostomi</taxon>
        <taxon>Actinopterygii</taxon>
        <taxon>Neopterygii</taxon>
        <taxon>Teleostei</taxon>
        <taxon>Protacanthopterygii</taxon>
        <taxon>Esociformes</taxon>
        <taxon>Esocidae</taxon>
        <taxon>Esox</taxon>
    </lineage>
</organism>
<keyword evidence="8" id="KW-1185">Reference proteome</keyword>
<evidence type="ECO:0000256" key="5">
    <source>
        <dbReference type="SAM" id="Phobius"/>
    </source>
</evidence>
<evidence type="ECO:0000256" key="4">
    <source>
        <dbReference type="SAM" id="MobiDB-lite"/>
    </source>
</evidence>
<evidence type="ECO:0000256" key="3">
    <source>
        <dbReference type="SAM" id="Coils"/>
    </source>
</evidence>
<evidence type="ECO:0000259" key="6">
    <source>
        <dbReference type="PROSITE" id="PS50041"/>
    </source>
</evidence>
<protein>
    <recommendedName>
        <fullName evidence="6">C-type lectin domain-containing protein</fullName>
    </recommendedName>
</protein>
<dbReference type="Proteomes" id="UP000265140">
    <property type="component" value="Chromosome 25"/>
</dbReference>
<feature type="transmembrane region" description="Helical" evidence="5">
    <location>
        <begin position="84"/>
        <end position="105"/>
    </location>
</feature>
<feature type="domain" description="C-type lectin" evidence="6">
    <location>
        <begin position="315"/>
        <end position="437"/>
    </location>
</feature>
<dbReference type="InterPro" id="IPR016187">
    <property type="entry name" value="CTDL_fold"/>
</dbReference>
<dbReference type="SMART" id="SM00034">
    <property type="entry name" value="CLECT"/>
    <property type="match status" value="1"/>
</dbReference>
<keyword evidence="3" id="KW-0175">Coiled coil</keyword>
<proteinExistence type="predicted"/>